<feature type="transmembrane region" description="Helical" evidence="4">
    <location>
        <begin position="138"/>
        <end position="158"/>
    </location>
</feature>
<feature type="transmembrane region" description="Helical" evidence="4">
    <location>
        <begin position="108"/>
        <end position="126"/>
    </location>
</feature>
<dbReference type="SMART" id="SM00564">
    <property type="entry name" value="PQQ"/>
    <property type="match status" value="5"/>
</dbReference>
<dbReference type="PANTHER" id="PTHR32303:SF4">
    <property type="entry name" value="QUINOPROTEIN GLUCOSE DEHYDROGENASE"/>
    <property type="match status" value="1"/>
</dbReference>
<protein>
    <submittedName>
        <fullName evidence="6">Quinoprotein</fullName>
    </submittedName>
</protein>
<dbReference type="Proteomes" id="UP000271468">
    <property type="component" value="Unassembled WGS sequence"/>
</dbReference>
<dbReference type="InterPro" id="IPR017511">
    <property type="entry name" value="PQQ_mDH"/>
</dbReference>
<evidence type="ECO:0000313" key="6">
    <source>
        <dbReference type="EMBL" id="RMN15031.1"/>
    </source>
</evidence>
<dbReference type="InterPro" id="IPR002372">
    <property type="entry name" value="PQQ_rpt_dom"/>
</dbReference>
<dbReference type="PANTHER" id="PTHR32303">
    <property type="entry name" value="QUINOPROTEIN ALCOHOL DEHYDROGENASE (CYTOCHROME C)"/>
    <property type="match status" value="1"/>
</dbReference>
<organism evidence="6 7">
    <name type="scientific">Pseudomonas syringae pv. coriandricola</name>
    <dbReference type="NCBI Taxonomy" id="264453"/>
    <lineage>
        <taxon>Bacteria</taxon>
        <taxon>Pseudomonadati</taxon>
        <taxon>Pseudomonadota</taxon>
        <taxon>Gammaproteobacteria</taxon>
        <taxon>Pseudomonadales</taxon>
        <taxon>Pseudomonadaceae</taxon>
        <taxon>Pseudomonas</taxon>
    </lineage>
</organism>
<feature type="transmembrane region" description="Helical" evidence="4">
    <location>
        <begin position="54"/>
        <end position="71"/>
    </location>
</feature>
<dbReference type="AlphaFoldDB" id="A0A0P9P943"/>
<keyword evidence="4" id="KW-0472">Membrane</keyword>
<dbReference type="NCBIfam" id="TIGR03074">
    <property type="entry name" value="PQQ_membr_DH"/>
    <property type="match status" value="1"/>
</dbReference>
<dbReference type="Gene3D" id="2.140.10.10">
    <property type="entry name" value="Quinoprotein alcohol dehydrogenase-like superfamily"/>
    <property type="match status" value="1"/>
</dbReference>
<evidence type="ECO:0000256" key="3">
    <source>
        <dbReference type="ARBA" id="ARBA00023002"/>
    </source>
</evidence>
<dbReference type="GO" id="GO:0048038">
    <property type="term" value="F:quinone binding"/>
    <property type="evidence" value="ECO:0007669"/>
    <property type="project" value="InterPro"/>
</dbReference>
<name>A0A0P9P943_9PSED</name>
<dbReference type="CDD" id="cd10280">
    <property type="entry name" value="PQQ_mGDH"/>
    <property type="match status" value="1"/>
</dbReference>
<gene>
    <name evidence="6" type="ORF">ALQ65_04433</name>
</gene>
<feature type="transmembrane region" description="Helical" evidence="4">
    <location>
        <begin position="23"/>
        <end position="42"/>
    </location>
</feature>
<evidence type="ECO:0000256" key="1">
    <source>
        <dbReference type="ARBA" id="ARBA00001931"/>
    </source>
</evidence>
<comment type="cofactor">
    <cofactor evidence="1">
        <name>pyrroloquinoline quinone</name>
        <dbReference type="ChEBI" id="CHEBI:58442"/>
    </cofactor>
</comment>
<accession>A0A0P9P943</accession>
<proteinExistence type="inferred from homology"/>
<comment type="caution">
    <text evidence="6">The sequence shown here is derived from an EMBL/GenBank/DDBJ whole genome shotgun (WGS) entry which is preliminary data.</text>
</comment>
<evidence type="ECO:0000256" key="2">
    <source>
        <dbReference type="ARBA" id="ARBA00008156"/>
    </source>
</evidence>
<evidence type="ECO:0000259" key="5">
    <source>
        <dbReference type="Pfam" id="PF01011"/>
    </source>
</evidence>
<keyword evidence="4" id="KW-0812">Transmembrane</keyword>
<comment type="similarity">
    <text evidence="2">Belongs to the bacterial PQQ dehydrogenase family.</text>
</comment>
<evidence type="ECO:0000256" key="4">
    <source>
        <dbReference type="SAM" id="Phobius"/>
    </source>
</evidence>
<dbReference type="GO" id="GO:0008876">
    <property type="term" value="F:quinoprotein glucose dehydrogenase activity"/>
    <property type="evidence" value="ECO:0007669"/>
    <property type="project" value="TreeGrafter"/>
</dbReference>
<dbReference type="Pfam" id="PF01011">
    <property type="entry name" value="PQQ"/>
    <property type="match status" value="1"/>
</dbReference>
<reference evidence="6 7" key="1">
    <citation type="submission" date="2018-08" db="EMBL/GenBank/DDBJ databases">
        <title>Recombination of ecologically and evolutionarily significant loci maintains genetic cohesion in the Pseudomonas syringae species complex.</title>
        <authorList>
            <person name="Dillon M."/>
            <person name="Thakur S."/>
            <person name="Almeida R.N.D."/>
            <person name="Weir B.S."/>
            <person name="Guttman D.S."/>
        </authorList>
    </citation>
    <scope>NUCLEOTIDE SEQUENCE [LARGE SCALE GENOMIC DNA]</scope>
    <source>
        <strain evidence="6 7">ICMP 12341</strain>
    </source>
</reference>
<dbReference type="InterPro" id="IPR018391">
    <property type="entry name" value="PQQ_b-propeller_rpt"/>
</dbReference>
<sequence length="810" mass="87842">MESPEWNSASSSASNNNDRTRTMILKVTSIAMAILSITLLYMGAQLVAVGGSPAYSIIALGMLATAVLLFLRKKSALTLYALLLWGILIWIVYEVGFDKWQWIPRGDVFALVGLWLALPWVVRPLYRAQAGDQQRRFHPFLGGTLGVILVIVVAMMVYDPYPQHGQISTAGTSRSAETAGNDWVAYGGTNTGQRFSSLDQITPKTVGKLSVAWEYHTGDLRDAGKDAGEYTFEATPLKVNDRVYVCTPHNEVHALNPQSGELAWKYTPEKKRSYLQQHQTCRGVSYYAASNGAAGTPAQCAKRIITATTDARLVALDADTGKLCSDFGSAGVIDLSVNMGEVRPHALMQTSAPLIAGDLIVIGSSAMDNGYNDGNPSGVIRAFNVVTGQLMWNFDSHNPQDTRPIAAGQTYPHDTPIAWATLSADVKNGLVYVPFGNASPDETGTLRDPESNTEKFRDALAALDLKTGALRWKFQTSHNDLWDRDNPSQPSLLELGKAGSQQPAILVPTKVGNIFVLNRLTGEPIVPVEQVKVSTDGGVAGERFAPSQPVSRLNFIPPALTETSMWGVTPFDQMACRITYNKLRYDGNPWTPATEKGSLVYPGNIGVFNWGSVAVDPDRQILVAAPVRLAYIYNLIKRPAQAAEKRLFTEEGKPYWNENFKGDYAIRISRLASSLGIPCTAPPWGSMVGVDLNTGKTEWTRRVGNTKNLKTSFMQERFPIGFPMGMVAHGGPLLTAGGVIFHGATADNFFRAYDVNTGEVLWEHELPAGGQATPSTYTGNDGKQYVIIAAGGHGSLGTTLGDSVIAFQLD</sequence>
<evidence type="ECO:0000313" key="7">
    <source>
        <dbReference type="Proteomes" id="UP000271468"/>
    </source>
</evidence>
<dbReference type="GO" id="GO:0016020">
    <property type="term" value="C:membrane"/>
    <property type="evidence" value="ECO:0007669"/>
    <property type="project" value="InterPro"/>
</dbReference>
<dbReference type="InterPro" id="IPR011047">
    <property type="entry name" value="Quinoprotein_ADH-like_sf"/>
</dbReference>
<dbReference type="SUPFAM" id="SSF50998">
    <property type="entry name" value="Quinoprotein alcohol dehydrogenase-like"/>
    <property type="match status" value="1"/>
</dbReference>
<keyword evidence="3" id="KW-0560">Oxidoreductase</keyword>
<feature type="transmembrane region" description="Helical" evidence="4">
    <location>
        <begin position="78"/>
        <end position="96"/>
    </location>
</feature>
<keyword evidence="4" id="KW-1133">Transmembrane helix</keyword>
<dbReference type="EMBL" id="RBOV01000028">
    <property type="protein sequence ID" value="RMN15031.1"/>
    <property type="molecule type" value="Genomic_DNA"/>
</dbReference>
<feature type="domain" description="Pyrrolo-quinoline quinone repeat" evidence="5">
    <location>
        <begin position="183"/>
        <end position="786"/>
    </location>
</feature>